<dbReference type="InterPro" id="IPR038702">
    <property type="entry name" value="Na/K_ATPase_sub_beta_sf"/>
</dbReference>
<accession>A0A3P7WJA4</accession>
<dbReference type="Gene3D" id="2.60.40.1660">
    <property type="entry name" value="Na, k-atpase alpha subunit"/>
    <property type="match status" value="1"/>
</dbReference>
<gene>
    <name evidence="1" type="ORF">HPLM_LOCUS16683</name>
</gene>
<dbReference type="EMBL" id="UZAF01019536">
    <property type="protein sequence ID" value="VDO61170.1"/>
    <property type="molecule type" value="Genomic_DNA"/>
</dbReference>
<evidence type="ECO:0000313" key="2">
    <source>
        <dbReference type="Proteomes" id="UP000268014"/>
    </source>
</evidence>
<name>A0A3P7WJA4_HAEPC</name>
<sequence>MYNCVQSEAKILMLPKDGISTCAFPFWNQQGYEQPFVMLKITQLSSGKVRSYSYIDTPAFAWFAIPIEMTKNAPR</sequence>
<evidence type="ECO:0000313" key="1">
    <source>
        <dbReference type="EMBL" id="VDO61170.1"/>
    </source>
</evidence>
<reference evidence="1 2" key="1">
    <citation type="submission" date="2018-11" db="EMBL/GenBank/DDBJ databases">
        <authorList>
            <consortium name="Pathogen Informatics"/>
        </authorList>
    </citation>
    <scope>NUCLEOTIDE SEQUENCE [LARGE SCALE GENOMIC DNA]</scope>
    <source>
        <strain evidence="1 2">MHpl1</strain>
    </source>
</reference>
<keyword evidence="2" id="KW-1185">Reference proteome</keyword>
<dbReference type="Proteomes" id="UP000268014">
    <property type="component" value="Unassembled WGS sequence"/>
</dbReference>
<dbReference type="OrthoDB" id="5912413at2759"/>
<protein>
    <submittedName>
        <fullName evidence="1">Uncharacterized protein</fullName>
    </submittedName>
</protein>
<dbReference type="AlphaFoldDB" id="A0A3P7WJA4"/>
<organism evidence="1 2">
    <name type="scientific">Haemonchus placei</name>
    <name type="common">Barber's pole worm</name>
    <dbReference type="NCBI Taxonomy" id="6290"/>
    <lineage>
        <taxon>Eukaryota</taxon>
        <taxon>Metazoa</taxon>
        <taxon>Ecdysozoa</taxon>
        <taxon>Nematoda</taxon>
        <taxon>Chromadorea</taxon>
        <taxon>Rhabditida</taxon>
        <taxon>Rhabditina</taxon>
        <taxon>Rhabditomorpha</taxon>
        <taxon>Strongyloidea</taxon>
        <taxon>Trichostrongylidae</taxon>
        <taxon>Haemonchus</taxon>
    </lineage>
</organism>
<proteinExistence type="predicted"/>